<dbReference type="Proteomes" id="UP000315648">
    <property type="component" value="Unassembled WGS sequence"/>
</dbReference>
<dbReference type="InterPro" id="IPR011990">
    <property type="entry name" value="TPR-like_helical_dom_sf"/>
</dbReference>
<dbReference type="SUPFAM" id="SSF48452">
    <property type="entry name" value="TPR-like"/>
    <property type="match status" value="1"/>
</dbReference>
<protein>
    <recommendedName>
        <fullName evidence="4">Tetratricopeptide repeat protein</fullName>
    </recommendedName>
</protein>
<accession>A0A556QSX0</accession>
<keyword evidence="1" id="KW-0472">Membrane</keyword>
<sequence>MVKSNLAAFRPLWAGLLVVVVLTVAGIAVRPFEQPAWEFVRSKQPALKLDSLQGALGQGVTVGLLGGFRAIVADFFWIKTNSVWEDNDLPATQTFIKLVTAIDPRPLYFWQNGSRMIAYDMPNWRISAEGGYDKVPQTRQRQIDEQQSAVALKYLNEAFGHHPDSALLYVEIANVYLNRLKDTASAAEAYRKASLQANAPYYAARIYPELLRKLGRQAEAYAWLKELYPKLPKKADPAKGITEFQVDSAMAPVVLERIRELEQELNVPDAEYFKP</sequence>
<reference evidence="2 3" key="1">
    <citation type="submission" date="2019-07" db="EMBL/GenBank/DDBJ databases">
        <title>Description of 53C-WASEF.</title>
        <authorList>
            <person name="Pitt A."/>
            <person name="Hahn M.W."/>
        </authorList>
    </citation>
    <scope>NUCLEOTIDE SEQUENCE [LARGE SCALE GENOMIC DNA]</scope>
    <source>
        <strain evidence="2 3">53C-WASEF</strain>
    </source>
</reference>
<evidence type="ECO:0000313" key="3">
    <source>
        <dbReference type="Proteomes" id="UP000315648"/>
    </source>
</evidence>
<comment type="caution">
    <text evidence="2">The sequence shown here is derived from an EMBL/GenBank/DDBJ whole genome shotgun (WGS) entry which is preliminary data.</text>
</comment>
<organism evidence="2 3">
    <name type="scientific">Rariglobus hedericola</name>
    <dbReference type="NCBI Taxonomy" id="2597822"/>
    <lineage>
        <taxon>Bacteria</taxon>
        <taxon>Pseudomonadati</taxon>
        <taxon>Verrucomicrobiota</taxon>
        <taxon>Opitutia</taxon>
        <taxon>Opitutales</taxon>
        <taxon>Opitutaceae</taxon>
        <taxon>Rariglobus</taxon>
    </lineage>
</organism>
<dbReference type="OrthoDB" id="192248at2"/>
<keyword evidence="1" id="KW-0812">Transmembrane</keyword>
<gene>
    <name evidence="2" type="ORF">FPL22_04220</name>
</gene>
<keyword evidence="1" id="KW-1133">Transmembrane helix</keyword>
<dbReference type="EMBL" id="VMBG01000001">
    <property type="protein sequence ID" value="TSJ79719.1"/>
    <property type="molecule type" value="Genomic_DNA"/>
</dbReference>
<feature type="transmembrane region" description="Helical" evidence="1">
    <location>
        <begin position="12"/>
        <end position="32"/>
    </location>
</feature>
<evidence type="ECO:0008006" key="4">
    <source>
        <dbReference type="Google" id="ProtNLM"/>
    </source>
</evidence>
<name>A0A556QSX0_9BACT</name>
<evidence type="ECO:0000313" key="2">
    <source>
        <dbReference type="EMBL" id="TSJ79719.1"/>
    </source>
</evidence>
<keyword evidence="3" id="KW-1185">Reference proteome</keyword>
<evidence type="ECO:0000256" key="1">
    <source>
        <dbReference type="SAM" id="Phobius"/>
    </source>
</evidence>
<dbReference type="AlphaFoldDB" id="A0A556QSX0"/>
<dbReference type="Gene3D" id="1.25.40.10">
    <property type="entry name" value="Tetratricopeptide repeat domain"/>
    <property type="match status" value="1"/>
</dbReference>
<proteinExistence type="predicted"/>